<feature type="transmembrane region" description="Helical" evidence="1">
    <location>
        <begin position="40"/>
        <end position="58"/>
    </location>
</feature>
<keyword evidence="1" id="KW-0472">Membrane</keyword>
<feature type="domain" description="Peptidase M56" evidence="2">
    <location>
        <begin position="107"/>
        <end position="300"/>
    </location>
</feature>
<sequence>MNAINDLLAASLGIGVAILAVLLLCHALGRRVSPLRRVRLLGLLSALSCALLLLSLVGRDFWVSMGIASPFSYGLGQTGLIPFGFAPEYTSSLMAGYMPRRLQPVEIAGYVYLAGVAAYLLCRAVPYARFRLRVRHESRPAGERAQAAFYQVLQSVSSDPPQRWKNALRVMPSLPGPASVVYWPKALLLDREDYDDETLDAILRHELMHTWHSGIAARRCLRLLAAALQWFNPAAWLLGREQRAQEECACDQAANDGRSSEQKRAYARAMVRLAAEPKREIPGTAHMACGAKLLRRRVEAVFQSEAPQDPLSGLGRAALTALSVLLLLGGALALGQPGHYRATEENLPGYLGVSGMSTLSAWKDIYPPLAASGNALFCRLNAEGTPYGAEHVYFDFFGNLYLQWPAGVDEAGARAQMEKLAAHLDAMLGERTRGVGETVFSDRAYGLLFQFGDVRAVPMLGRWEMADGTTIDLFLWEGVCSLELFASDAPSASSPPQMQAALVLDNDVSEEAWRAEWFAAMEELLPREGD</sequence>
<protein>
    <submittedName>
        <fullName evidence="3">M56 family metallopeptidase</fullName>
    </submittedName>
</protein>
<evidence type="ECO:0000259" key="2">
    <source>
        <dbReference type="Pfam" id="PF05569"/>
    </source>
</evidence>
<feature type="transmembrane region" description="Helical" evidence="1">
    <location>
        <begin position="6"/>
        <end position="28"/>
    </location>
</feature>
<dbReference type="InterPro" id="IPR052173">
    <property type="entry name" value="Beta-lactam_resp_regulator"/>
</dbReference>
<gene>
    <name evidence="3" type="ORF">IAA52_05375</name>
</gene>
<reference evidence="3" key="2">
    <citation type="journal article" date="2021" name="PeerJ">
        <title>Extensive microbial diversity within the chicken gut microbiome revealed by metagenomics and culture.</title>
        <authorList>
            <person name="Gilroy R."/>
            <person name="Ravi A."/>
            <person name="Getino M."/>
            <person name="Pursley I."/>
            <person name="Horton D.L."/>
            <person name="Alikhan N.F."/>
            <person name="Baker D."/>
            <person name="Gharbi K."/>
            <person name="Hall N."/>
            <person name="Watson M."/>
            <person name="Adriaenssens E.M."/>
            <person name="Foster-Nyarko E."/>
            <person name="Jarju S."/>
            <person name="Secka A."/>
            <person name="Antonio M."/>
            <person name="Oren A."/>
            <person name="Chaudhuri R.R."/>
            <person name="La Ragione R."/>
            <person name="Hildebrand F."/>
            <person name="Pallen M.J."/>
        </authorList>
    </citation>
    <scope>NUCLEOTIDE SEQUENCE</scope>
    <source>
        <strain evidence="3">ChiSjej6B24-2974</strain>
    </source>
</reference>
<comment type="caution">
    <text evidence="3">The sequence shown here is derived from an EMBL/GenBank/DDBJ whole genome shotgun (WGS) entry which is preliminary data.</text>
</comment>
<dbReference type="PANTHER" id="PTHR34978:SF3">
    <property type="entry name" value="SLR0241 PROTEIN"/>
    <property type="match status" value="1"/>
</dbReference>
<dbReference type="PANTHER" id="PTHR34978">
    <property type="entry name" value="POSSIBLE SENSOR-TRANSDUCER PROTEIN BLAR"/>
    <property type="match status" value="1"/>
</dbReference>
<feature type="transmembrane region" description="Helical" evidence="1">
    <location>
        <begin position="107"/>
        <end position="125"/>
    </location>
</feature>
<dbReference type="InterPro" id="IPR008756">
    <property type="entry name" value="Peptidase_M56"/>
</dbReference>
<keyword evidence="1" id="KW-0812">Transmembrane</keyword>
<dbReference type="CDD" id="cd07341">
    <property type="entry name" value="M56_BlaR1_MecR1_like"/>
    <property type="match status" value="1"/>
</dbReference>
<evidence type="ECO:0000313" key="3">
    <source>
        <dbReference type="EMBL" id="HIQ82515.1"/>
    </source>
</evidence>
<dbReference type="Pfam" id="PF05569">
    <property type="entry name" value="Peptidase_M56"/>
    <property type="match status" value="1"/>
</dbReference>
<keyword evidence="1" id="KW-1133">Transmembrane helix</keyword>
<reference evidence="3" key="1">
    <citation type="submission" date="2020-10" db="EMBL/GenBank/DDBJ databases">
        <authorList>
            <person name="Gilroy R."/>
        </authorList>
    </citation>
    <scope>NUCLEOTIDE SEQUENCE</scope>
    <source>
        <strain evidence="3">ChiSjej6B24-2974</strain>
    </source>
</reference>
<proteinExistence type="predicted"/>
<name>A0A9D0ZL34_9FIRM</name>
<organism evidence="3 4">
    <name type="scientific">Candidatus Pullichristensenella stercorigallinarum</name>
    <dbReference type="NCBI Taxonomy" id="2840909"/>
    <lineage>
        <taxon>Bacteria</taxon>
        <taxon>Bacillati</taxon>
        <taxon>Bacillota</taxon>
        <taxon>Clostridia</taxon>
        <taxon>Candidatus Pullichristensenella</taxon>
    </lineage>
</organism>
<evidence type="ECO:0000256" key="1">
    <source>
        <dbReference type="SAM" id="Phobius"/>
    </source>
</evidence>
<dbReference type="AlphaFoldDB" id="A0A9D0ZL34"/>
<dbReference type="EMBL" id="DVFZ01000051">
    <property type="protein sequence ID" value="HIQ82515.1"/>
    <property type="molecule type" value="Genomic_DNA"/>
</dbReference>
<evidence type="ECO:0000313" key="4">
    <source>
        <dbReference type="Proteomes" id="UP000824260"/>
    </source>
</evidence>
<accession>A0A9D0ZL34</accession>
<dbReference type="Proteomes" id="UP000824260">
    <property type="component" value="Unassembled WGS sequence"/>
</dbReference>